<evidence type="ECO:0000313" key="11">
    <source>
        <dbReference type="EMBL" id="KAK7878144.1"/>
    </source>
</evidence>
<comment type="caution">
    <text evidence="11">The sequence shown here is derived from an EMBL/GenBank/DDBJ whole genome shotgun (WGS) entry which is preliminary data.</text>
</comment>
<dbReference type="EMBL" id="JBBPFD010000603">
    <property type="protein sequence ID" value="KAK7878144.1"/>
    <property type="molecule type" value="Genomic_DNA"/>
</dbReference>
<evidence type="ECO:0000259" key="10">
    <source>
        <dbReference type="PROSITE" id="PS50188"/>
    </source>
</evidence>
<dbReference type="PRINTS" id="PR01407">
    <property type="entry name" value="BUTYPHLNCDUF"/>
</dbReference>
<accession>A0AAW0MGH1</accession>
<dbReference type="GO" id="GO:0008270">
    <property type="term" value="F:zinc ion binding"/>
    <property type="evidence" value="ECO:0007669"/>
    <property type="project" value="UniProtKB-KW"/>
</dbReference>
<dbReference type="Pfam" id="PF00643">
    <property type="entry name" value="zf-B_box"/>
    <property type="match status" value="1"/>
</dbReference>
<dbReference type="PROSITE" id="PS00518">
    <property type="entry name" value="ZF_RING_1"/>
    <property type="match status" value="1"/>
</dbReference>
<evidence type="ECO:0000313" key="12">
    <source>
        <dbReference type="Proteomes" id="UP001460270"/>
    </source>
</evidence>
<dbReference type="Pfam" id="PF15227">
    <property type="entry name" value="zf-C3HC4_4"/>
    <property type="match status" value="1"/>
</dbReference>
<evidence type="ECO:0008006" key="13">
    <source>
        <dbReference type="Google" id="ProtNLM"/>
    </source>
</evidence>
<feature type="domain" description="B30.2/SPRY" evidence="10">
    <location>
        <begin position="342"/>
        <end position="531"/>
    </location>
</feature>
<evidence type="ECO:0000256" key="5">
    <source>
        <dbReference type="ARBA" id="ARBA00022859"/>
    </source>
</evidence>
<dbReference type="Pfam" id="PF25600">
    <property type="entry name" value="TRIM_CC"/>
    <property type="match status" value="1"/>
</dbReference>
<dbReference type="InterPro" id="IPR017907">
    <property type="entry name" value="Znf_RING_CS"/>
</dbReference>
<evidence type="ECO:0000256" key="6">
    <source>
        <dbReference type="PROSITE-ProRule" id="PRU00024"/>
    </source>
</evidence>
<dbReference type="InterPro" id="IPR003877">
    <property type="entry name" value="SPRY_dom"/>
</dbReference>
<keyword evidence="5" id="KW-0391">Immunity</keyword>
<keyword evidence="12" id="KW-1185">Reference proteome</keyword>
<dbReference type="InterPro" id="IPR058030">
    <property type="entry name" value="TRIM8/14/16/25/29/45/65_CC"/>
</dbReference>
<keyword evidence="7" id="KW-0175">Coiled coil</keyword>
<dbReference type="Gene3D" id="2.60.120.920">
    <property type="match status" value="1"/>
</dbReference>
<feature type="domain" description="RING-type" evidence="8">
    <location>
        <begin position="14"/>
        <end position="54"/>
    </location>
</feature>
<evidence type="ECO:0000259" key="9">
    <source>
        <dbReference type="PROSITE" id="PS50119"/>
    </source>
</evidence>
<dbReference type="AlphaFoldDB" id="A0AAW0MGH1"/>
<evidence type="ECO:0000256" key="4">
    <source>
        <dbReference type="ARBA" id="ARBA00022833"/>
    </source>
</evidence>
<name>A0AAW0MGH1_9GOBI</name>
<dbReference type="InterPro" id="IPR043136">
    <property type="entry name" value="B30.2/SPRY_sf"/>
</dbReference>
<dbReference type="PROSITE" id="PS50089">
    <property type="entry name" value="ZF_RING_2"/>
    <property type="match status" value="1"/>
</dbReference>
<dbReference type="GO" id="GO:0045087">
    <property type="term" value="P:innate immune response"/>
    <property type="evidence" value="ECO:0007669"/>
    <property type="project" value="UniProtKB-KW"/>
</dbReference>
<feature type="coiled-coil region" evidence="7">
    <location>
        <begin position="242"/>
        <end position="301"/>
    </location>
</feature>
<dbReference type="PROSITE" id="PS50119">
    <property type="entry name" value="ZF_BBOX"/>
    <property type="match status" value="1"/>
</dbReference>
<gene>
    <name evidence="11" type="ORF">WMY93_031225</name>
</gene>
<dbReference type="SMART" id="SM00184">
    <property type="entry name" value="RING"/>
    <property type="match status" value="1"/>
</dbReference>
<dbReference type="InterPro" id="IPR000315">
    <property type="entry name" value="Znf_B-box"/>
</dbReference>
<sequence length="531" mass="61996">MACGGVPYEEHFWCCICLDVFTDPVTLPCGHNFCKSCISQHWTSSQEHQCVLCRERIPQNTELRVNIVLSQMSQQMKTSTKQHKMAEERREGEREGEIWCDVCEERAVKSCLMCLTTFCEVHLAPHYKSPGLRRHHLIEPVKDLEKRLCQKHNRPLRFFCHSDQTCICQFCSESEHSRHAVVSLEEEGAEKRRELSKIQDRICQMTTERRSKMELLGQAARNNEDKMAENMRDCVQALFKVSRNLEKHMSQLIDTIQSKQNKVEKQTGFYVSQLEEEICELVNAKAELEESKNTIDDFQLIQNFESLQILPKTFDLTKVEVCGFQRSVVDEIVKKMEETVVDLDKFWMQIEFKCAQQFAVDTFIDAKQIYPYLNLSDSGKKMRYGDIEFPDRKNLHMLSKNIHVLAQQEPVFGKFYFEIPKGNSANWNIGVVREKNNQNFEQYLRPENGYWVIQLTGGVKNNRALTALGSVKLRPRTEPQTIGVFVDYEIGLVSFYNSKTAEKIYRFEKCDFKGRVFAYSELVPHTHVRLW</sequence>
<dbReference type="InterPro" id="IPR051051">
    <property type="entry name" value="E3_ubiq-ligase_TRIM/RNF"/>
</dbReference>
<dbReference type="CDD" id="cd19769">
    <property type="entry name" value="Bbox2_TRIM16-like"/>
    <property type="match status" value="1"/>
</dbReference>
<dbReference type="Gene3D" id="3.30.40.10">
    <property type="entry name" value="Zinc/RING finger domain, C3HC4 (zinc finger)"/>
    <property type="match status" value="1"/>
</dbReference>
<dbReference type="Gene3D" id="4.10.830.40">
    <property type="match status" value="1"/>
</dbReference>
<evidence type="ECO:0000259" key="8">
    <source>
        <dbReference type="PROSITE" id="PS50089"/>
    </source>
</evidence>
<dbReference type="PANTHER" id="PTHR25465:SF32">
    <property type="entry name" value="BLOODTHIRSTY-RELATED GENE FAMILY, MEMBER 16 ISOFORM X1-RELATED"/>
    <property type="match status" value="1"/>
</dbReference>
<proteinExistence type="predicted"/>
<dbReference type="PROSITE" id="PS50188">
    <property type="entry name" value="B302_SPRY"/>
    <property type="match status" value="1"/>
</dbReference>
<evidence type="ECO:0000256" key="3">
    <source>
        <dbReference type="ARBA" id="ARBA00022771"/>
    </source>
</evidence>
<dbReference type="InterPro" id="IPR003879">
    <property type="entry name" value="Butyrophylin_SPRY"/>
</dbReference>
<dbReference type="SUPFAM" id="SSF49899">
    <property type="entry name" value="Concanavalin A-like lectins/glucanases"/>
    <property type="match status" value="1"/>
</dbReference>
<dbReference type="InterPro" id="IPR001841">
    <property type="entry name" value="Znf_RING"/>
</dbReference>
<dbReference type="Pfam" id="PF00622">
    <property type="entry name" value="SPRY"/>
    <property type="match status" value="1"/>
</dbReference>
<feature type="domain" description="B box-type" evidence="9">
    <location>
        <begin position="144"/>
        <end position="184"/>
    </location>
</feature>
<dbReference type="SUPFAM" id="SSF57850">
    <property type="entry name" value="RING/U-box"/>
    <property type="match status" value="1"/>
</dbReference>
<dbReference type="SUPFAM" id="SSF57845">
    <property type="entry name" value="B-box zinc-binding domain"/>
    <property type="match status" value="1"/>
</dbReference>
<organism evidence="11 12">
    <name type="scientific">Mugilogobius chulae</name>
    <name type="common">yellowstripe goby</name>
    <dbReference type="NCBI Taxonomy" id="88201"/>
    <lineage>
        <taxon>Eukaryota</taxon>
        <taxon>Metazoa</taxon>
        <taxon>Chordata</taxon>
        <taxon>Craniata</taxon>
        <taxon>Vertebrata</taxon>
        <taxon>Euteleostomi</taxon>
        <taxon>Actinopterygii</taxon>
        <taxon>Neopterygii</taxon>
        <taxon>Teleostei</taxon>
        <taxon>Neoteleostei</taxon>
        <taxon>Acanthomorphata</taxon>
        <taxon>Gobiaria</taxon>
        <taxon>Gobiiformes</taxon>
        <taxon>Gobioidei</taxon>
        <taxon>Gobiidae</taxon>
        <taxon>Gobionellinae</taxon>
        <taxon>Mugilogobius</taxon>
    </lineage>
</organism>
<evidence type="ECO:0000256" key="1">
    <source>
        <dbReference type="ARBA" id="ARBA00022588"/>
    </source>
</evidence>
<keyword evidence="3 6" id="KW-0863">Zinc-finger</keyword>
<dbReference type="InterPro" id="IPR013083">
    <property type="entry name" value="Znf_RING/FYVE/PHD"/>
</dbReference>
<dbReference type="SMART" id="SM00336">
    <property type="entry name" value="BBOX"/>
    <property type="match status" value="1"/>
</dbReference>
<dbReference type="PANTHER" id="PTHR25465">
    <property type="entry name" value="B-BOX DOMAIN CONTAINING"/>
    <property type="match status" value="1"/>
</dbReference>
<evidence type="ECO:0000256" key="2">
    <source>
        <dbReference type="ARBA" id="ARBA00022723"/>
    </source>
</evidence>
<keyword evidence="4" id="KW-0862">Zinc</keyword>
<keyword evidence="1" id="KW-0399">Innate immunity</keyword>
<dbReference type="InterPro" id="IPR001870">
    <property type="entry name" value="B30.2/SPRY"/>
</dbReference>
<reference evidence="12" key="1">
    <citation type="submission" date="2024-04" db="EMBL/GenBank/DDBJ databases">
        <title>Salinicola lusitanus LLJ914,a marine bacterium isolated from the Okinawa Trough.</title>
        <authorList>
            <person name="Li J."/>
        </authorList>
    </citation>
    <scope>NUCLEOTIDE SEQUENCE [LARGE SCALE GENOMIC DNA]</scope>
</reference>
<keyword evidence="2" id="KW-0479">Metal-binding</keyword>
<evidence type="ECO:0000256" key="7">
    <source>
        <dbReference type="SAM" id="Coils"/>
    </source>
</evidence>
<dbReference type="InterPro" id="IPR013320">
    <property type="entry name" value="ConA-like_dom_sf"/>
</dbReference>
<dbReference type="Gene3D" id="3.30.160.60">
    <property type="entry name" value="Classic Zinc Finger"/>
    <property type="match status" value="1"/>
</dbReference>
<dbReference type="Proteomes" id="UP001460270">
    <property type="component" value="Unassembled WGS sequence"/>
</dbReference>
<protein>
    <recommendedName>
        <fullName evidence="13">E3 ubiquitin-protein ligase TRIM39-like</fullName>
    </recommendedName>
</protein>